<dbReference type="Proteomes" id="UP001473063">
    <property type="component" value="Unassembled WGS sequence"/>
</dbReference>
<dbReference type="CDD" id="cd04182">
    <property type="entry name" value="GT_2_like_f"/>
    <property type="match status" value="1"/>
</dbReference>
<accession>A0ABV1BA53</accession>
<dbReference type="PANTHER" id="PTHR43777:SF1">
    <property type="entry name" value="MOLYBDENUM COFACTOR CYTIDYLYLTRANSFERASE"/>
    <property type="match status" value="1"/>
</dbReference>
<organism evidence="2 3">
    <name type="scientific">Blautia aquisgranensis</name>
    <dbReference type="NCBI Taxonomy" id="3133153"/>
    <lineage>
        <taxon>Bacteria</taxon>
        <taxon>Bacillati</taxon>
        <taxon>Bacillota</taxon>
        <taxon>Clostridia</taxon>
        <taxon>Lachnospirales</taxon>
        <taxon>Lachnospiraceae</taxon>
        <taxon>Blautia</taxon>
    </lineage>
</organism>
<evidence type="ECO:0000259" key="1">
    <source>
        <dbReference type="Pfam" id="PF12804"/>
    </source>
</evidence>
<sequence>MKQKLGLVMLAAGNSRRFGSNKLLALIDGDPMYCHILGELMQVKETLERQGLDCGITVVTQYDEIAEAAGEIGARVLYNLHPDEGISSSLKIGLKANRDAEACLFTVSDQPWLRSETILTLIRCFLEEKKGIACVEHNGKTGNPCVFSKRYYGELLELDGDVGGKRVITRHREDTAVIEVIDGRELVDVDVRGCGM</sequence>
<dbReference type="InterPro" id="IPR029044">
    <property type="entry name" value="Nucleotide-diphossugar_trans"/>
</dbReference>
<dbReference type="SUPFAM" id="SSF53448">
    <property type="entry name" value="Nucleotide-diphospho-sugar transferases"/>
    <property type="match status" value="1"/>
</dbReference>
<name>A0ABV1BA53_9FIRM</name>
<feature type="domain" description="MobA-like NTP transferase" evidence="1">
    <location>
        <begin position="8"/>
        <end position="171"/>
    </location>
</feature>
<dbReference type="RefSeq" id="WP_349055703.1">
    <property type="nucleotide sequence ID" value="NZ_JBBMEJ010000001.1"/>
</dbReference>
<protein>
    <submittedName>
        <fullName evidence="2">Nucleotidyltransferase family protein</fullName>
    </submittedName>
</protein>
<comment type="caution">
    <text evidence="2">The sequence shown here is derived from an EMBL/GenBank/DDBJ whole genome shotgun (WGS) entry which is preliminary data.</text>
</comment>
<proteinExistence type="predicted"/>
<dbReference type="Gene3D" id="3.90.550.10">
    <property type="entry name" value="Spore Coat Polysaccharide Biosynthesis Protein SpsA, Chain A"/>
    <property type="match status" value="1"/>
</dbReference>
<dbReference type="InterPro" id="IPR025877">
    <property type="entry name" value="MobA-like_NTP_Trfase"/>
</dbReference>
<reference evidence="2 3" key="1">
    <citation type="submission" date="2024-03" db="EMBL/GenBank/DDBJ databases">
        <title>Human intestinal bacterial collection.</title>
        <authorList>
            <person name="Pauvert C."/>
            <person name="Hitch T.C.A."/>
            <person name="Clavel T."/>
        </authorList>
    </citation>
    <scope>NUCLEOTIDE SEQUENCE [LARGE SCALE GENOMIC DNA]</scope>
    <source>
        <strain evidence="2 3">CLA-JM-H16</strain>
    </source>
</reference>
<evidence type="ECO:0000313" key="2">
    <source>
        <dbReference type="EMBL" id="MEQ2369361.1"/>
    </source>
</evidence>
<dbReference type="EMBL" id="JBBMEJ010000001">
    <property type="protein sequence ID" value="MEQ2369361.1"/>
    <property type="molecule type" value="Genomic_DNA"/>
</dbReference>
<dbReference type="Pfam" id="PF12804">
    <property type="entry name" value="NTP_transf_3"/>
    <property type="match status" value="1"/>
</dbReference>
<dbReference type="PANTHER" id="PTHR43777">
    <property type="entry name" value="MOLYBDENUM COFACTOR CYTIDYLYLTRANSFERASE"/>
    <property type="match status" value="1"/>
</dbReference>
<evidence type="ECO:0000313" key="3">
    <source>
        <dbReference type="Proteomes" id="UP001473063"/>
    </source>
</evidence>
<keyword evidence="3" id="KW-1185">Reference proteome</keyword>
<gene>
    <name evidence="2" type="ORF">WMO28_00105</name>
</gene>